<evidence type="ECO:0000313" key="11">
    <source>
        <dbReference type="Proteomes" id="UP000217349"/>
    </source>
</evidence>
<dbReference type="PANTHER" id="PTHR30026">
    <property type="entry name" value="OUTER MEMBRANE PROTEIN TOLC"/>
    <property type="match status" value="1"/>
</dbReference>
<dbReference type="RefSeq" id="WP_087439641.1">
    <property type="nucleotide sequence ID" value="NZ_CP021416.1"/>
</dbReference>
<keyword evidence="10" id="KW-1185">Reference proteome</keyword>
<keyword evidence="7" id="KW-0998">Cell outer membrane</keyword>
<evidence type="ECO:0000256" key="7">
    <source>
        <dbReference type="ARBA" id="ARBA00023237"/>
    </source>
</evidence>
<protein>
    <submittedName>
        <fullName evidence="8">Outer membrane protein TolC</fullName>
    </submittedName>
</protein>
<comment type="similarity">
    <text evidence="2">Belongs to the outer membrane factor (OMF) (TC 1.B.17) family.</text>
</comment>
<reference evidence="9" key="5">
    <citation type="journal article" date="2020" name="MicrobiologyOpen">
        <title>Tetrachloroethene respiration in Sulfurospirillum species is regulated by a two-component system as unraveled by comparative genomics, transcriptomics, and regulator binding studies.</title>
        <authorList>
            <person name="Esken J."/>
            <person name="Goris T."/>
            <person name="Gadkari J."/>
            <person name="Bischler T."/>
            <person name="Forstner K.U."/>
            <person name="Sharma C.M."/>
            <person name="Diekert G."/>
            <person name="Schubert T."/>
        </authorList>
    </citation>
    <scope>NUCLEOTIDE SEQUENCE</scope>
    <source>
        <strain evidence="9">JPD-1</strain>
    </source>
</reference>
<accession>A0A1Y0HPV6</accession>
<evidence type="ECO:0000256" key="1">
    <source>
        <dbReference type="ARBA" id="ARBA00004442"/>
    </source>
</evidence>
<keyword evidence="5" id="KW-0812">Transmembrane</keyword>
<dbReference type="OrthoDB" id="9789368at2"/>
<dbReference type="Proteomes" id="UP000217349">
    <property type="component" value="Chromosome"/>
</dbReference>
<evidence type="ECO:0000256" key="6">
    <source>
        <dbReference type="ARBA" id="ARBA00023136"/>
    </source>
</evidence>
<dbReference type="PANTHER" id="PTHR30026:SF20">
    <property type="entry name" value="OUTER MEMBRANE PROTEIN TOLC"/>
    <property type="match status" value="1"/>
</dbReference>
<dbReference type="SUPFAM" id="SSF56954">
    <property type="entry name" value="Outer membrane efflux proteins (OEP)"/>
    <property type="match status" value="1"/>
</dbReference>
<reference evidence="10" key="1">
    <citation type="submission" date="2017-05" db="EMBL/GenBank/DDBJ databases">
        <title>Dechlorination kinetics govern the competition between two new strains of the genus Sulfurospirillum.</title>
        <authorList>
            <person name="Buttet G.F."/>
            <person name="Murray A.M."/>
            <person name="Goris T."/>
            <person name="Burion M."/>
            <person name="Lin B."/>
            <person name="Rolle M."/>
            <person name="Maillard J."/>
        </authorList>
    </citation>
    <scope>NUCLEOTIDE SEQUENCE [LARGE SCALE GENOMIC DNA]</scope>
    <source>
        <strain evidence="10">SL2-1</strain>
    </source>
</reference>
<comment type="subcellular location">
    <subcellularLocation>
        <location evidence="1">Cell outer membrane</location>
    </subcellularLocation>
</comment>
<dbReference type="Gene3D" id="1.20.1600.10">
    <property type="entry name" value="Outer membrane efflux proteins (OEP)"/>
    <property type="match status" value="1"/>
</dbReference>
<reference evidence="8" key="4">
    <citation type="journal article" date="2018" name="FEMS Microbiol. Ecol.">
        <title>Coexistence of two distinct Sulfurospirillum populations respiring tetrachloroethene-genomic and kinetic considerations. .</title>
        <authorList>
            <person name="Buttet G.F."/>
            <person name="Murray A.M."/>
            <person name="Goris T."/>
            <person name="Burion M."/>
            <person name="Jin B."/>
            <person name="Rolle M."/>
            <person name="Holliger C."/>
            <person name="Maillard J."/>
        </authorList>
    </citation>
    <scope>NUCLEOTIDE SEQUENCE</scope>
    <source>
        <strain evidence="8">SL2-1</strain>
    </source>
</reference>
<evidence type="ECO:0000256" key="2">
    <source>
        <dbReference type="ARBA" id="ARBA00007613"/>
    </source>
</evidence>
<evidence type="ECO:0000256" key="3">
    <source>
        <dbReference type="ARBA" id="ARBA00022448"/>
    </source>
</evidence>
<keyword evidence="3" id="KW-0813">Transport</keyword>
<reference evidence="11" key="2">
    <citation type="submission" date="2017-09" db="EMBL/GenBank/DDBJ databases">
        <title>The complete genome of Sulfurospirillum sp. JPD-1.</title>
        <authorList>
            <person name="Goris T."/>
        </authorList>
    </citation>
    <scope>NUCLEOTIDE SEQUENCE [LARGE SCALE GENOMIC DNA]</scope>
    <source>
        <strain evidence="11">JPD-1</strain>
    </source>
</reference>
<keyword evidence="4" id="KW-1134">Transmembrane beta strand</keyword>
<dbReference type="AlphaFoldDB" id="A0A1Y0HPV6"/>
<dbReference type="GO" id="GO:0015562">
    <property type="term" value="F:efflux transmembrane transporter activity"/>
    <property type="evidence" value="ECO:0007669"/>
    <property type="project" value="InterPro"/>
</dbReference>
<evidence type="ECO:0000313" key="9">
    <source>
        <dbReference type="EMBL" id="ATB70822.1"/>
    </source>
</evidence>
<organism evidence="8 10">
    <name type="scientific">Sulfurospirillum diekertiae</name>
    <dbReference type="NCBI Taxonomy" id="1854492"/>
    <lineage>
        <taxon>Bacteria</taxon>
        <taxon>Pseudomonadati</taxon>
        <taxon>Campylobacterota</taxon>
        <taxon>Epsilonproteobacteria</taxon>
        <taxon>Campylobacterales</taxon>
        <taxon>Sulfurospirillaceae</taxon>
        <taxon>Sulfurospirillum</taxon>
    </lineage>
</organism>
<dbReference type="Pfam" id="PF02321">
    <property type="entry name" value="OEP"/>
    <property type="match status" value="2"/>
</dbReference>
<evidence type="ECO:0000256" key="4">
    <source>
        <dbReference type="ARBA" id="ARBA00022452"/>
    </source>
</evidence>
<dbReference type="KEGG" id="sulj:SJPD1_2733"/>
<dbReference type="GO" id="GO:0009279">
    <property type="term" value="C:cell outer membrane"/>
    <property type="evidence" value="ECO:0007669"/>
    <property type="project" value="UniProtKB-SubCell"/>
</dbReference>
<sequence length="425" mass="47203">MMTLLRTVILIFLALQTLFAKTLSLQEAIDATLISHPDAKLALYQLDSARESIGIAQAATYPELSLNAEYYPTKTLVSQNSGSFVTRDHFSTHVDVTLTYTLWDFGRTQKRIDAAQQDAESALALNENAKALLGERVWQAYYSLAYLQRVSTANALSLAFYQALYDQSRQMKHVGLKTEADSERFYASLLDAKDLLETSRNEERKFTHLLSMLTGFSEQDISIEDDFTALSHTTLPSFPDAQWRHMLKEHNAELEALGAKIKQSHALYESSKAEHYGTILSAGSLGSDTSISSYSSNQIGIKASIPLVTGGRISHQIEKDRVSILMAEEALRARELTLWQELYEAILDTKRLDATIQAKQMAALALAKTVAITKGRYKEGLATYIEVLEAQRAYDNALIAQSAAMLQKIASLAHIKRLIPKGASL</sequence>
<dbReference type="InterPro" id="IPR051906">
    <property type="entry name" value="TolC-like"/>
</dbReference>
<name>A0A1Y0HPV6_9BACT</name>
<proteinExistence type="inferred from homology"/>
<evidence type="ECO:0000256" key="5">
    <source>
        <dbReference type="ARBA" id="ARBA00022692"/>
    </source>
</evidence>
<dbReference type="EMBL" id="CP023275">
    <property type="protein sequence ID" value="ATB70822.1"/>
    <property type="molecule type" value="Genomic_DNA"/>
</dbReference>
<dbReference type="Proteomes" id="UP000196005">
    <property type="component" value="Chromosome"/>
</dbReference>
<keyword evidence="6" id="KW-0472">Membrane</keyword>
<dbReference type="InterPro" id="IPR003423">
    <property type="entry name" value="OMP_efflux"/>
</dbReference>
<dbReference type="GO" id="GO:1990281">
    <property type="term" value="C:efflux pump complex"/>
    <property type="evidence" value="ECO:0007669"/>
    <property type="project" value="TreeGrafter"/>
</dbReference>
<dbReference type="EMBL" id="CP021416">
    <property type="protein sequence ID" value="ARU49970.1"/>
    <property type="molecule type" value="Genomic_DNA"/>
</dbReference>
<dbReference type="GO" id="GO:0015288">
    <property type="term" value="F:porin activity"/>
    <property type="evidence" value="ECO:0007669"/>
    <property type="project" value="TreeGrafter"/>
</dbReference>
<evidence type="ECO:0000313" key="10">
    <source>
        <dbReference type="Proteomes" id="UP000196005"/>
    </source>
</evidence>
<gene>
    <name evidence="8" type="ORF">Sdiek1_2827</name>
    <name evidence="9" type="ORF">SJPD1_2733</name>
</gene>
<accession>A0A290HGZ5</accession>
<evidence type="ECO:0000313" key="8">
    <source>
        <dbReference type="EMBL" id="ARU49970.1"/>
    </source>
</evidence>
<reference evidence="9" key="3">
    <citation type="submission" date="2017-09" db="EMBL/GenBank/DDBJ databases">
        <authorList>
            <person name="Goris T."/>
        </authorList>
    </citation>
    <scope>NUCLEOTIDE SEQUENCE</scope>
    <source>
        <strain evidence="9">JPD-1</strain>
    </source>
</reference>
<dbReference type="KEGG" id="suls:Sdiek1_2827"/>